<dbReference type="InterPro" id="IPR046120">
    <property type="entry name" value="DUF6117"/>
</dbReference>
<protein>
    <submittedName>
        <fullName evidence="1">Uncharacterized protein</fullName>
    </submittedName>
</protein>
<sequence length="78" mass="8221">MTIPDHVSRNFATLGRAAQSGNLGMIECADPATGEIHFLLCAVAATGSGIPRIVFAELLGSNPFDRLLPVVDMPGSRR</sequence>
<dbReference type="Pfam" id="PF19612">
    <property type="entry name" value="DUF6117"/>
    <property type="match status" value="1"/>
</dbReference>
<name>A0A838L8Z5_9SPHN</name>
<keyword evidence="2" id="KW-1185">Reference proteome</keyword>
<dbReference type="AlphaFoldDB" id="A0A838L8Z5"/>
<gene>
    <name evidence="1" type="ORF">HZF05_14230</name>
</gene>
<dbReference type="Proteomes" id="UP000570166">
    <property type="component" value="Unassembled WGS sequence"/>
</dbReference>
<evidence type="ECO:0000313" key="1">
    <source>
        <dbReference type="EMBL" id="MBA2935242.1"/>
    </source>
</evidence>
<comment type="caution">
    <text evidence="1">The sequence shown here is derived from an EMBL/GenBank/DDBJ whole genome shotgun (WGS) entry which is preliminary data.</text>
</comment>
<evidence type="ECO:0000313" key="2">
    <source>
        <dbReference type="Proteomes" id="UP000570166"/>
    </source>
</evidence>
<dbReference type="EMBL" id="JACEIB010000024">
    <property type="protein sequence ID" value="MBA2935242.1"/>
    <property type="molecule type" value="Genomic_DNA"/>
</dbReference>
<accession>A0A838L8Z5</accession>
<dbReference type="RefSeq" id="WP_160363823.1">
    <property type="nucleotide sequence ID" value="NZ_JACEIB010000024.1"/>
</dbReference>
<reference evidence="1 2" key="1">
    <citation type="submission" date="2020-07" db="EMBL/GenBank/DDBJ databases">
        <authorList>
            <person name="Sun Q."/>
        </authorList>
    </citation>
    <scope>NUCLEOTIDE SEQUENCE [LARGE SCALE GENOMIC DNA]</scope>
    <source>
        <strain evidence="1 2">CGMCC 1.13654</strain>
    </source>
</reference>
<proteinExistence type="predicted"/>
<organism evidence="1 2">
    <name type="scientific">Sphingomonas chungangi</name>
    <dbReference type="NCBI Taxonomy" id="2683589"/>
    <lineage>
        <taxon>Bacteria</taxon>
        <taxon>Pseudomonadati</taxon>
        <taxon>Pseudomonadota</taxon>
        <taxon>Alphaproteobacteria</taxon>
        <taxon>Sphingomonadales</taxon>
        <taxon>Sphingomonadaceae</taxon>
        <taxon>Sphingomonas</taxon>
    </lineage>
</organism>